<reference evidence="1 2" key="1">
    <citation type="journal article" date="2019" name="New Phytol.">
        <title>Comparative genomics reveals unique wood-decay strategies and fruiting body development in the Schizophyllaceae.</title>
        <authorList>
            <person name="Almasi E."/>
            <person name="Sahu N."/>
            <person name="Krizsan K."/>
            <person name="Balint B."/>
            <person name="Kovacs G.M."/>
            <person name="Kiss B."/>
            <person name="Cseklye J."/>
            <person name="Drula E."/>
            <person name="Henrissat B."/>
            <person name="Nagy I."/>
            <person name="Chovatia M."/>
            <person name="Adam C."/>
            <person name="LaButti K."/>
            <person name="Lipzen A."/>
            <person name="Riley R."/>
            <person name="Grigoriev I.V."/>
            <person name="Nagy L.G."/>
        </authorList>
    </citation>
    <scope>NUCLEOTIDE SEQUENCE [LARGE SCALE GENOMIC DNA]</scope>
    <source>
        <strain evidence="1 2">NL-1724</strain>
    </source>
</reference>
<dbReference type="EMBL" id="VDMD01000014">
    <property type="protein sequence ID" value="TRM62021.1"/>
    <property type="molecule type" value="Genomic_DNA"/>
</dbReference>
<evidence type="ECO:0008006" key="3">
    <source>
        <dbReference type="Google" id="ProtNLM"/>
    </source>
</evidence>
<evidence type="ECO:0000313" key="1">
    <source>
        <dbReference type="EMBL" id="TRM62021.1"/>
    </source>
</evidence>
<dbReference type="AlphaFoldDB" id="A0A550CB44"/>
<keyword evidence="2" id="KW-1185">Reference proteome</keyword>
<protein>
    <recommendedName>
        <fullName evidence="3">Reverse transcriptase domain-containing protein</fullName>
    </recommendedName>
</protein>
<dbReference type="STRING" id="97359.A0A550CB44"/>
<comment type="caution">
    <text evidence="1">The sequence shown here is derived from an EMBL/GenBank/DDBJ whole genome shotgun (WGS) entry which is preliminary data.</text>
</comment>
<dbReference type="Proteomes" id="UP000320762">
    <property type="component" value="Unassembled WGS sequence"/>
</dbReference>
<sequence>MPSWQCRRSPGFEIPGLMERLKATLFADDTTIYLAEGDDFAILQSILDTWCTAAKAKFNITKTEIIPIGCKDYRLQMISTYKDTGAWKAYPKRVHMAGEDEAVRILGAFFGNDFEVGAPWTPRLDKVESALKRWAKGHSTIEGRRHAISFTIGG</sequence>
<organism evidence="1 2">
    <name type="scientific">Schizophyllum amplum</name>
    <dbReference type="NCBI Taxonomy" id="97359"/>
    <lineage>
        <taxon>Eukaryota</taxon>
        <taxon>Fungi</taxon>
        <taxon>Dikarya</taxon>
        <taxon>Basidiomycota</taxon>
        <taxon>Agaricomycotina</taxon>
        <taxon>Agaricomycetes</taxon>
        <taxon>Agaricomycetidae</taxon>
        <taxon>Agaricales</taxon>
        <taxon>Schizophyllaceae</taxon>
        <taxon>Schizophyllum</taxon>
    </lineage>
</organism>
<gene>
    <name evidence="1" type="ORF">BD626DRAFT_548792</name>
</gene>
<dbReference type="OrthoDB" id="2205812at2759"/>
<proteinExistence type="predicted"/>
<name>A0A550CB44_9AGAR</name>
<evidence type="ECO:0000313" key="2">
    <source>
        <dbReference type="Proteomes" id="UP000320762"/>
    </source>
</evidence>
<accession>A0A550CB44</accession>